<dbReference type="InterPro" id="IPR052162">
    <property type="entry name" value="Sensor_kinase/Photoreceptor"/>
</dbReference>
<dbReference type="SMART" id="SM00387">
    <property type="entry name" value="HATPase_c"/>
    <property type="match status" value="1"/>
</dbReference>
<dbReference type="Pfam" id="PF20969">
    <property type="entry name" value="MASE11"/>
    <property type="match status" value="1"/>
</dbReference>
<dbReference type="GO" id="GO:0000155">
    <property type="term" value="F:phosphorelay sensor kinase activity"/>
    <property type="evidence" value="ECO:0007669"/>
    <property type="project" value="InterPro"/>
</dbReference>
<dbReference type="EMBL" id="FXTP01000001">
    <property type="protein sequence ID" value="SMO35929.1"/>
    <property type="molecule type" value="Genomic_DNA"/>
</dbReference>
<dbReference type="RefSeq" id="WP_142452753.1">
    <property type="nucleotide sequence ID" value="NZ_FXTP01000001.1"/>
</dbReference>
<dbReference type="InterPro" id="IPR005467">
    <property type="entry name" value="His_kinase_dom"/>
</dbReference>
<dbReference type="PANTHER" id="PTHR43304">
    <property type="entry name" value="PHYTOCHROME-LIKE PROTEIN CPH1"/>
    <property type="match status" value="1"/>
</dbReference>
<evidence type="ECO:0000256" key="5">
    <source>
        <dbReference type="ARBA" id="ARBA00022777"/>
    </source>
</evidence>
<dbReference type="InterPro" id="IPR004358">
    <property type="entry name" value="Sig_transdc_His_kin-like_C"/>
</dbReference>
<dbReference type="SMART" id="SM00388">
    <property type="entry name" value="HisKA"/>
    <property type="match status" value="1"/>
</dbReference>
<dbReference type="Proteomes" id="UP000317557">
    <property type="component" value="Unassembled WGS sequence"/>
</dbReference>
<evidence type="ECO:0000313" key="9">
    <source>
        <dbReference type="EMBL" id="SMO35929.1"/>
    </source>
</evidence>
<proteinExistence type="predicted"/>
<evidence type="ECO:0000259" key="8">
    <source>
        <dbReference type="PROSITE" id="PS50109"/>
    </source>
</evidence>
<evidence type="ECO:0000256" key="1">
    <source>
        <dbReference type="ARBA" id="ARBA00000085"/>
    </source>
</evidence>
<evidence type="ECO:0000256" key="6">
    <source>
        <dbReference type="SAM" id="Coils"/>
    </source>
</evidence>
<reference evidence="9 10" key="1">
    <citation type="submission" date="2017-05" db="EMBL/GenBank/DDBJ databases">
        <authorList>
            <person name="Varghese N."/>
            <person name="Submissions S."/>
        </authorList>
    </citation>
    <scope>NUCLEOTIDE SEQUENCE [LARGE SCALE GENOMIC DNA]</scope>
    <source>
        <strain evidence="9 10">DSM 21985</strain>
    </source>
</reference>
<evidence type="ECO:0000256" key="2">
    <source>
        <dbReference type="ARBA" id="ARBA00012438"/>
    </source>
</evidence>
<accession>A0A521AMA7</accession>
<dbReference type="PROSITE" id="PS50109">
    <property type="entry name" value="HIS_KIN"/>
    <property type="match status" value="1"/>
</dbReference>
<dbReference type="InterPro" id="IPR036097">
    <property type="entry name" value="HisK_dim/P_sf"/>
</dbReference>
<dbReference type="InterPro" id="IPR003594">
    <property type="entry name" value="HATPase_dom"/>
</dbReference>
<keyword evidence="7" id="KW-0812">Transmembrane</keyword>
<comment type="catalytic activity">
    <reaction evidence="1">
        <text>ATP + protein L-histidine = ADP + protein N-phospho-L-histidine.</text>
        <dbReference type="EC" id="2.7.13.3"/>
    </reaction>
</comment>
<gene>
    <name evidence="9" type="ORF">SAMN06265219_101234</name>
</gene>
<dbReference type="FunFam" id="3.30.565.10:FF:000006">
    <property type="entry name" value="Sensor histidine kinase WalK"/>
    <property type="match status" value="1"/>
</dbReference>
<dbReference type="AlphaFoldDB" id="A0A521AMA7"/>
<dbReference type="InterPro" id="IPR036890">
    <property type="entry name" value="HATPase_C_sf"/>
</dbReference>
<keyword evidence="3" id="KW-0597">Phosphoprotein</keyword>
<dbReference type="Pfam" id="PF02518">
    <property type="entry name" value="HATPase_c"/>
    <property type="match status" value="1"/>
</dbReference>
<feature type="transmembrane region" description="Helical" evidence="7">
    <location>
        <begin position="171"/>
        <end position="196"/>
    </location>
</feature>
<feature type="transmembrane region" description="Helical" evidence="7">
    <location>
        <begin position="42"/>
        <end position="62"/>
    </location>
</feature>
<dbReference type="Pfam" id="PF00512">
    <property type="entry name" value="HisKA"/>
    <property type="match status" value="1"/>
</dbReference>
<dbReference type="OrthoDB" id="890870at2"/>
<dbReference type="Gene3D" id="3.30.565.10">
    <property type="entry name" value="Histidine kinase-like ATPase, C-terminal domain"/>
    <property type="match status" value="1"/>
</dbReference>
<dbReference type="EC" id="2.7.13.3" evidence="2"/>
<dbReference type="SUPFAM" id="SSF47384">
    <property type="entry name" value="Homodimeric domain of signal transducing histidine kinase"/>
    <property type="match status" value="1"/>
</dbReference>
<keyword evidence="7" id="KW-1133">Transmembrane helix</keyword>
<evidence type="ECO:0000256" key="4">
    <source>
        <dbReference type="ARBA" id="ARBA00022679"/>
    </source>
</evidence>
<name>A0A521AMA7_9BACT</name>
<protein>
    <recommendedName>
        <fullName evidence="2">histidine kinase</fullName>
        <ecNumber evidence="2">2.7.13.3</ecNumber>
    </recommendedName>
</protein>
<feature type="transmembrane region" description="Helical" evidence="7">
    <location>
        <begin position="68"/>
        <end position="88"/>
    </location>
</feature>
<keyword evidence="4" id="KW-0808">Transferase</keyword>
<feature type="domain" description="Histidine kinase" evidence="8">
    <location>
        <begin position="240"/>
        <end position="452"/>
    </location>
</feature>
<dbReference type="SUPFAM" id="SSF55874">
    <property type="entry name" value="ATPase domain of HSP90 chaperone/DNA topoisomerase II/histidine kinase"/>
    <property type="match status" value="1"/>
</dbReference>
<sequence length="452" mass="50793">MKNLFNNIWQAYKGIIFHHCTNDFVATTSLSYWQNRLFANSVVYLIPLSMMALIPGIYMAYINNLDGMIVVDSIGVVVIFCVAFIPGITVFARKLLFNGVLYLISAMLLLYLGTAGPGLLYLLGITIFTVLSLDKKFGYIAVVFNTLICISVGLLLYMEVGNFAVLGQNELGAWIAISSNLVFLSAMSAILIPILFNGLESAITQENRLRSELEIERGKLQSSIKQLNNKNKELEQFAYTASHDLKEPLRMIRSFMQLLEKRYATQLDDKARQYIHFAVDGAARMTSSIDELLEYSRISRLYNETEEVVMEAIVQDVLKLLDGQISHKNANVVVGTLPTVTGVPVTLKILMQNLVSNALKYQQKDTQPQIDISCKELENHWEFAVKDNGIGIATEHHHEVFGMFKRLHARSEYSGTGMGLAMCKKIIEQHKGQIWIESKEGAGSIFYFTISK</sequence>
<keyword evidence="10" id="KW-1185">Reference proteome</keyword>
<keyword evidence="5 9" id="KW-0418">Kinase</keyword>
<feature type="transmembrane region" description="Helical" evidence="7">
    <location>
        <begin position="100"/>
        <end position="131"/>
    </location>
</feature>
<dbReference type="InterPro" id="IPR048437">
    <property type="entry name" value="MASE11"/>
</dbReference>
<feature type="coiled-coil region" evidence="6">
    <location>
        <begin position="210"/>
        <end position="237"/>
    </location>
</feature>
<evidence type="ECO:0000256" key="7">
    <source>
        <dbReference type="SAM" id="Phobius"/>
    </source>
</evidence>
<keyword evidence="6" id="KW-0175">Coiled coil</keyword>
<feature type="transmembrane region" description="Helical" evidence="7">
    <location>
        <begin position="137"/>
        <end position="159"/>
    </location>
</feature>
<evidence type="ECO:0000313" key="10">
    <source>
        <dbReference type="Proteomes" id="UP000317557"/>
    </source>
</evidence>
<dbReference type="InterPro" id="IPR003661">
    <property type="entry name" value="HisK_dim/P_dom"/>
</dbReference>
<dbReference type="PANTHER" id="PTHR43304:SF1">
    <property type="entry name" value="PAC DOMAIN-CONTAINING PROTEIN"/>
    <property type="match status" value="1"/>
</dbReference>
<evidence type="ECO:0000256" key="3">
    <source>
        <dbReference type="ARBA" id="ARBA00022553"/>
    </source>
</evidence>
<dbReference type="PRINTS" id="PR00344">
    <property type="entry name" value="BCTRLSENSOR"/>
</dbReference>
<dbReference type="CDD" id="cd00082">
    <property type="entry name" value="HisKA"/>
    <property type="match status" value="1"/>
</dbReference>
<dbReference type="Gene3D" id="1.10.287.130">
    <property type="match status" value="1"/>
</dbReference>
<keyword evidence="7" id="KW-0472">Membrane</keyword>
<organism evidence="9 10">
    <name type="scientific">Gracilimonas mengyeensis</name>
    <dbReference type="NCBI Taxonomy" id="1302730"/>
    <lineage>
        <taxon>Bacteria</taxon>
        <taxon>Pseudomonadati</taxon>
        <taxon>Balneolota</taxon>
        <taxon>Balneolia</taxon>
        <taxon>Balneolales</taxon>
        <taxon>Balneolaceae</taxon>
        <taxon>Gracilimonas</taxon>
    </lineage>
</organism>